<feature type="region of interest" description="Disordered" evidence="4">
    <location>
        <begin position="138"/>
        <end position="164"/>
    </location>
</feature>
<accession>A0A168D229</accession>
<keyword evidence="6" id="KW-1185">Reference proteome</keyword>
<dbReference type="EMBL" id="AZGZ01000002">
    <property type="protein sequence ID" value="KZZ97281.1"/>
    <property type="molecule type" value="Genomic_DNA"/>
</dbReference>
<dbReference type="VEuPathDB" id="FungiDB:AAP_00924"/>
<dbReference type="OrthoDB" id="10260285at2759"/>
<evidence type="ECO:0000256" key="1">
    <source>
        <dbReference type="ARBA" id="ARBA00004123"/>
    </source>
</evidence>
<evidence type="ECO:0000313" key="5">
    <source>
        <dbReference type="EMBL" id="KZZ97281.1"/>
    </source>
</evidence>
<proteinExistence type="inferred from homology"/>
<evidence type="ECO:0000313" key="6">
    <source>
        <dbReference type="Proteomes" id="UP000242877"/>
    </source>
</evidence>
<dbReference type="GO" id="GO:0000993">
    <property type="term" value="F:RNA polymerase II complex binding"/>
    <property type="evidence" value="ECO:0007669"/>
    <property type="project" value="TreeGrafter"/>
</dbReference>
<feature type="compositionally biased region" description="Basic and acidic residues" evidence="4">
    <location>
        <begin position="447"/>
        <end position="484"/>
    </location>
</feature>
<protein>
    <submittedName>
        <fullName evidence="5">RNA polymerase II-associated, Paf1</fullName>
    </submittedName>
</protein>
<feature type="region of interest" description="Disordered" evidence="4">
    <location>
        <begin position="447"/>
        <end position="498"/>
    </location>
</feature>
<dbReference type="PANTHER" id="PTHR23188">
    <property type="entry name" value="RNA POLYMERASE II-ASSOCIATED FACTOR 1 HOMOLOG"/>
    <property type="match status" value="1"/>
</dbReference>
<dbReference type="GO" id="GO:0016593">
    <property type="term" value="C:Cdc73/Paf1 complex"/>
    <property type="evidence" value="ECO:0007669"/>
    <property type="project" value="InterPro"/>
</dbReference>
<gene>
    <name evidence="5" type="ORF">AAP_00924</name>
</gene>
<dbReference type="GO" id="GO:0006368">
    <property type="term" value="P:transcription elongation by RNA polymerase II"/>
    <property type="evidence" value="ECO:0007669"/>
    <property type="project" value="InterPro"/>
</dbReference>
<comment type="caution">
    <text evidence="5">The sequence shown here is derived from an EMBL/GenBank/DDBJ whole genome shotgun (WGS) entry which is preliminary data.</text>
</comment>
<feature type="compositionally biased region" description="Low complexity" evidence="4">
    <location>
        <begin position="146"/>
        <end position="156"/>
    </location>
</feature>
<dbReference type="AlphaFoldDB" id="A0A168D229"/>
<organism evidence="5 6">
    <name type="scientific">Ascosphaera apis ARSEF 7405</name>
    <dbReference type="NCBI Taxonomy" id="392613"/>
    <lineage>
        <taxon>Eukaryota</taxon>
        <taxon>Fungi</taxon>
        <taxon>Dikarya</taxon>
        <taxon>Ascomycota</taxon>
        <taxon>Pezizomycotina</taxon>
        <taxon>Eurotiomycetes</taxon>
        <taxon>Eurotiomycetidae</taxon>
        <taxon>Onygenales</taxon>
        <taxon>Ascosphaeraceae</taxon>
        <taxon>Ascosphaera</taxon>
    </lineage>
</organism>
<comment type="subcellular location">
    <subcellularLocation>
        <location evidence="1">Nucleus</location>
    </subcellularLocation>
</comment>
<dbReference type="PANTHER" id="PTHR23188:SF12">
    <property type="entry name" value="RNA POLYMERASE II-ASSOCIATED FACTOR 1 HOMOLOG"/>
    <property type="match status" value="1"/>
</dbReference>
<dbReference type="Pfam" id="PF03985">
    <property type="entry name" value="Paf1"/>
    <property type="match status" value="1"/>
</dbReference>
<evidence type="ECO:0000256" key="3">
    <source>
        <dbReference type="ARBA" id="ARBA00023242"/>
    </source>
</evidence>
<keyword evidence="3" id="KW-0539">Nucleus</keyword>
<reference evidence="5 6" key="1">
    <citation type="journal article" date="2016" name="Genome Biol. Evol.">
        <title>Divergent and convergent evolution of fungal pathogenicity.</title>
        <authorList>
            <person name="Shang Y."/>
            <person name="Xiao G."/>
            <person name="Zheng P."/>
            <person name="Cen K."/>
            <person name="Zhan S."/>
            <person name="Wang C."/>
        </authorList>
    </citation>
    <scope>NUCLEOTIDE SEQUENCE [LARGE SCALE GENOMIC DNA]</scope>
    <source>
        <strain evidence="5 6">ARSEF 7405</strain>
    </source>
</reference>
<sequence>MSAKTKEGHSDGGFHQEYIASLRYRNDLPPPEMPPKFLEISHEGIDRFLTPGFASNMMRREEPNIEVDAEGGMHIDPVGIPGLHLGDESAIMASENPPAVDQADLPLLTTLEKLRNPAPKNHNVTFLRRTLYTAPSTAGTGKPFFSTPISKPSETPSKPKPVRHDPMYIKKYIQKGFDIAYPESRHTGEDTASRIRGLPPTQAEIQAWEKPIHPTKPHLKPVGFYPLMPDLTGFNDTAGYVQLKFDKAPLPVSRGKRDDRMDVAIVVPSNPDDRIKQEYEAQKALHKANPTLHPDPGPQVPLDYDVYLPKGDGSTERIKEALNMNNPYRDDEENYTYERENGSKCFRYDRLRTYSTSTAALNTSDSQYKDLALVLFDPNEKSKLKHSSTIPYRLSQKGAYYYPILTKARIKPERAHALSQAGLSRMQGKADKVADLIHLVLRDPNDQEMTRRAEHRAQIDSKFAHTLEKSHGEEHEDYGDDHVKSRASSVDNAASDDV</sequence>
<evidence type="ECO:0000256" key="4">
    <source>
        <dbReference type="SAM" id="MobiDB-lite"/>
    </source>
</evidence>
<dbReference type="InterPro" id="IPR007133">
    <property type="entry name" value="RNA_pol_II-assoc_Paf1"/>
</dbReference>
<comment type="similarity">
    <text evidence="2">Belongs to the PAF1 family.</text>
</comment>
<name>A0A168D229_9EURO</name>
<evidence type="ECO:0000256" key="2">
    <source>
        <dbReference type="ARBA" id="ARBA00007560"/>
    </source>
</evidence>
<dbReference type="GO" id="GO:0003682">
    <property type="term" value="F:chromatin binding"/>
    <property type="evidence" value="ECO:0007669"/>
    <property type="project" value="TreeGrafter"/>
</dbReference>
<dbReference type="Proteomes" id="UP000242877">
    <property type="component" value="Unassembled WGS sequence"/>
</dbReference>